<dbReference type="InterPro" id="IPR004453">
    <property type="entry name" value="QueG"/>
</dbReference>
<comment type="catalytic activity">
    <reaction evidence="9">
        <text>epoxyqueuosine(34) in tRNA + AH2 = queuosine(34) in tRNA + A + H2O</text>
        <dbReference type="Rhea" id="RHEA:32159"/>
        <dbReference type="Rhea" id="RHEA-COMP:18571"/>
        <dbReference type="Rhea" id="RHEA-COMP:18582"/>
        <dbReference type="ChEBI" id="CHEBI:13193"/>
        <dbReference type="ChEBI" id="CHEBI:15377"/>
        <dbReference type="ChEBI" id="CHEBI:17499"/>
        <dbReference type="ChEBI" id="CHEBI:194431"/>
        <dbReference type="ChEBI" id="CHEBI:194443"/>
        <dbReference type="EC" id="1.17.99.6"/>
    </reaction>
</comment>
<dbReference type="GO" id="GO:0005737">
    <property type="term" value="C:cytoplasm"/>
    <property type="evidence" value="ECO:0007669"/>
    <property type="project" value="UniProtKB-SubCell"/>
</dbReference>
<comment type="function">
    <text evidence="9">Catalyzes the conversion of epoxyqueuosine (oQ) to queuosine (Q), which is a hypermodified base found in the wobble positions of tRNA(Asp), tRNA(Asn), tRNA(His) and tRNA(Tyr).</text>
</comment>
<dbReference type="EMBL" id="CP001707">
    <property type="protein sequence ID" value="ACV27926.1"/>
    <property type="molecule type" value="Genomic_DNA"/>
</dbReference>
<evidence type="ECO:0000313" key="12">
    <source>
        <dbReference type="Proteomes" id="UP000001231"/>
    </source>
</evidence>
<protein>
    <recommendedName>
        <fullName evidence="9">Epoxyqueuosine reductase</fullName>
        <ecNumber evidence="9">1.17.99.6</ecNumber>
    </recommendedName>
    <alternativeName>
        <fullName evidence="9">Queuosine biosynthesis protein QueG</fullName>
    </alternativeName>
</protein>
<keyword evidence="9" id="KW-0846">Cobalamin</keyword>
<dbReference type="UniPathway" id="UPA00392"/>
<feature type="binding site" evidence="9">
    <location>
        <position position="231"/>
    </location>
    <ligand>
        <name>[4Fe-4S] cluster</name>
        <dbReference type="ChEBI" id="CHEBI:49883"/>
        <label>2</label>
    </ligand>
</feature>
<dbReference type="STRING" id="523791.Kkor_2517"/>
<name>C7R9Q7_KANKD</name>
<feature type="binding site" evidence="9">
    <location>
        <position position="215"/>
    </location>
    <ligand>
        <name>[4Fe-4S] cluster</name>
        <dbReference type="ChEBI" id="CHEBI:49883"/>
        <label>2</label>
    </ligand>
</feature>
<comment type="pathway">
    <text evidence="9">tRNA modification; tRNA-queuosine biosynthesis.</text>
</comment>
<evidence type="ECO:0000256" key="8">
    <source>
        <dbReference type="ARBA" id="ARBA00023014"/>
    </source>
</evidence>
<sequence length="390" mass="44814">MVNSKPPEMPLTDQQLEQIKQTAVKLAKQHGFQDLRVSDTNTSGYFERFKQWVDDGYHGCMSFLERNQELRQNPAELHPNSCRVLSLRFDYLNDNASFTTPLKDKSIANISRYALGRDYHKLMRKRLQQVIEELKSTLNDELDIDYRVFVDSAPVLETAFAEKSGLGWKGKHTLIINKDAGSWFFLGEIFINLPLPVDEPGEDMCGGCTSCITLCPTNAILDDRKIDARRCISYLTIENQGAIPEELRPLMGNRIYGCDDCQLACPWNRYSKQTQIDDFSPRHNLHTISLETLWGWDEQEFLDNFQGSPIRRIGYQNWLRNLAVAIGNSKQPAMIEPLKAKYEDANEMVQEHIDWAIDQLSNPYKTDTSTIDKKTQKLIHCVTVMLPRDA</sequence>
<dbReference type="Pfam" id="PF08331">
    <property type="entry name" value="QueG_DUF1730"/>
    <property type="match status" value="1"/>
</dbReference>
<dbReference type="NCBIfam" id="TIGR00276">
    <property type="entry name" value="tRNA epoxyqueuosine(34) reductase QueG"/>
    <property type="match status" value="1"/>
</dbReference>
<dbReference type="Gene3D" id="3.30.70.20">
    <property type="match status" value="1"/>
</dbReference>
<dbReference type="AlphaFoldDB" id="C7R9Q7"/>
<dbReference type="InParanoid" id="C7R9Q7"/>
<dbReference type="GO" id="GO:0046872">
    <property type="term" value="F:metal ion binding"/>
    <property type="evidence" value="ECO:0007669"/>
    <property type="project" value="UniProtKB-KW"/>
</dbReference>
<keyword evidence="1 9" id="KW-0004">4Fe-4S</keyword>
<feature type="binding site" evidence="9">
    <location>
        <position position="258"/>
    </location>
    <ligand>
        <name>[4Fe-4S] cluster</name>
        <dbReference type="ChEBI" id="CHEBI:49883"/>
        <label>2</label>
    </ligand>
</feature>
<dbReference type="InterPro" id="IPR017900">
    <property type="entry name" value="4Fe4S_Fe_S_CS"/>
</dbReference>
<feature type="binding site" evidence="9">
    <location>
        <position position="233"/>
    </location>
    <ligand>
        <name>cob(II)alamin</name>
        <dbReference type="ChEBI" id="CHEBI:16304"/>
    </ligand>
</feature>
<dbReference type="RefSeq" id="WP_015781531.1">
    <property type="nucleotide sequence ID" value="NC_013166.1"/>
</dbReference>
<comment type="subcellular location">
    <subcellularLocation>
        <location evidence="9">Cytoplasm</location>
    </subcellularLocation>
</comment>
<evidence type="ECO:0000259" key="10">
    <source>
        <dbReference type="PROSITE" id="PS51379"/>
    </source>
</evidence>
<feature type="active site" description="Proton donor" evidence="9">
    <location>
        <position position="151"/>
    </location>
</feature>
<dbReference type="InterPro" id="IPR013542">
    <property type="entry name" value="QueG_DUF1730"/>
</dbReference>
<evidence type="ECO:0000256" key="6">
    <source>
        <dbReference type="ARBA" id="ARBA00023002"/>
    </source>
</evidence>
<dbReference type="HOGENOM" id="CLU_030790_0_1_6"/>
<dbReference type="GO" id="GO:0052693">
    <property type="term" value="F:epoxyqueuosine reductase activity"/>
    <property type="evidence" value="ECO:0007669"/>
    <property type="project" value="UniProtKB-UniRule"/>
</dbReference>
<feature type="binding site" evidence="9">
    <location>
        <position position="211"/>
    </location>
    <ligand>
        <name>[4Fe-4S] cluster</name>
        <dbReference type="ChEBI" id="CHEBI:49883"/>
        <label>1</label>
    </ligand>
</feature>
<evidence type="ECO:0000256" key="2">
    <source>
        <dbReference type="ARBA" id="ARBA00022490"/>
    </source>
</evidence>
<keyword evidence="8 9" id="KW-0411">Iron-sulfur</keyword>
<dbReference type="HAMAP" id="MF_00916">
    <property type="entry name" value="QueG"/>
    <property type="match status" value="1"/>
</dbReference>
<feature type="binding site" evidence="9">
    <location>
        <begin position="258"/>
        <end position="259"/>
    </location>
    <ligand>
        <name>cob(II)alamin</name>
        <dbReference type="ChEBI" id="CHEBI:16304"/>
    </ligand>
</feature>
<dbReference type="GO" id="GO:0031419">
    <property type="term" value="F:cobalamin binding"/>
    <property type="evidence" value="ECO:0007669"/>
    <property type="project" value="UniProtKB-KW"/>
</dbReference>
<dbReference type="PANTHER" id="PTHR30002">
    <property type="entry name" value="EPOXYQUEUOSINE REDUCTASE"/>
    <property type="match status" value="1"/>
</dbReference>
<accession>C7R9Q7</accession>
<keyword evidence="4 9" id="KW-0479">Metal-binding</keyword>
<dbReference type="eggNOG" id="COG1600">
    <property type="taxonomic scope" value="Bacteria"/>
</dbReference>
<dbReference type="FunCoup" id="C7R9Q7">
    <property type="interactions" value="179"/>
</dbReference>
<dbReference type="FunFam" id="3.30.70.20:FF:000017">
    <property type="entry name" value="Epoxyqueuosine reductase"/>
    <property type="match status" value="1"/>
</dbReference>
<feature type="domain" description="4Fe-4S ferredoxin-type" evidence="10">
    <location>
        <begin position="193"/>
        <end position="225"/>
    </location>
</feature>
<dbReference type="PROSITE" id="PS00198">
    <property type="entry name" value="4FE4S_FER_1"/>
    <property type="match status" value="1"/>
</dbReference>
<feature type="binding site" evidence="9">
    <location>
        <position position="261"/>
    </location>
    <ligand>
        <name>[4Fe-4S] cluster</name>
        <dbReference type="ChEBI" id="CHEBI:49883"/>
        <label>2</label>
    </ligand>
</feature>
<keyword evidence="3 9" id="KW-0819">tRNA processing</keyword>
<comment type="cofactor">
    <cofactor evidence="9">
        <name>cob(II)alamin</name>
        <dbReference type="ChEBI" id="CHEBI:16304"/>
    </cofactor>
</comment>
<comment type="caution">
    <text evidence="9">Lacks conserved residue(s) required for the propagation of feature annotation.</text>
</comment>
<dbReference type="PROSITE" id="PS51379">
    <property type="entry name" value="4FE4S_FER_2"/>
    <property type="match status" value="1"/>
</dbReference>
<evidence type="ECO:0000256" key="4">
    <source>
        <dbReference type="ARBA" id="ARBA00022723"/>
    </source>
</evidence>
<keyword evidence="2 9" id="KW-0963">Cytoplasm</keyword>
<keyword evidence="12" id="KW-1185">Reference proteome</keyword>
<dbReference type="KEGG" id="kko:Kkor_2517"/>
<comment type="similarity">
    <text evidence="9">Belongs to the QueG family.</text>
</comment>
<evidence type="ECO:0000313" key="11">
    <source>
        <dbReference type="EMBL" id="ACV27926.1"/>
    </source>
</evidence>
<proteinExistence type="inferred from homology"/>
<feature type="binding site" evidence="9">
    <location>
        <position position="208"/>
    </location>
    <ligand>
        <name>[4Fe-4S] cluster</name>
        <dbReference type="ChEBI" id="CHEBI:49883"/>
        <label>1</label>
    </ligand>
</feature>
<dbReference type="SUPFAM" id="SSF46548">
    <property type="entry name" value="alpha-helical ferredoxin"/>
    <property type="match status" value="1"/>
</dbReference>
<feature type="binding site" evidence="9">
    <location>
        <position position="265"/>
    </location>
    <ligand>
        <name>[4Fe-4S] cluster</name>
        <dbReference type="ChEBI" id="CHEBI:49883"/>
        <label>1</label>
    </ligand>
</feature>
<feature type="binding site" evidence="9">
    <location>
        <position position="205"/>
    </location>
    <ligand>
        <name>[4Fe-4S] cluster</name>
        <dbReference type="ChEBI" id="CHEBI:49883"/>
        <label>1</label>
    </ligand>
</feature>
<evidence type="ECO:0000256" key="5">
    <source>
        <dbReference type="ARBA" id="ARBA00022785"/>
    </source>
</evidence>
<dbReference type="Proteomes" id="UP000001231">
    <property type="component" value="Chromosome"/>
</dbReference>
<keyword evidence="6 9" id="KW-0560">Oxidoreductase</keyword>
<comment type="cofactor">
    <cofactor evidence="9">
        <name>[4Fe-4S] cluster</name>
        <dbReference type="ChEBI" id="CHEBI:49883"/>
    </cofactor>
    <text evidence="9">Binds 2 [4Fe-4S] clusters per monomer.</text>
</comment>
<keyword evidence="9" id="KW-0170">Cobalt</keyword>
<dbReference type="PANTHER" id="PTHR30002:SF4">
    <property type="entry name" value="EPOXYQUEUOSINE REDUCTASE"/>
    <property type="match status" value="1"/>
</dbReference>
<dbReference type="EC" id="1.17.99.6" evidence="9"/>
<keyword evidence="7 9" id="KW-0408">Iron</keyword>
<feature type="binding site" evidence="9">
    <location>
        <position position="186"/>
    </location>
    <ligand>
        <name>cob(II)alamin</name>
        <dbReference type="ChEBI" id="CHEBI:16304"/>
    </ligand>
</feature>
<dbReference type="GO" id="GO:0051539">
    <property type="term" value="F:4 iron, 4 sulfur cluster binding"/>
    <property type="evidence" value="ECO:0007669"/>
    <property type="project" value="UniProtKB-KW"/>
</dbReference>
<gene>
    <name evidence="9" type="primary">queG</name>
    <name evidence="11" type="ordered locus">Kkor_2517</name>
</gene>
<dbReference type="InterPro" id="IPR017896">
    <property type="entry name" value="4Fe4S_Fe-S-bd"/>
</dbReference>
<dbReference type="GO" id="GO:0008616">
    <property type="term" value="P:tRNA queuosine(34) biosynthetic process"/>
    <property type="evidence" value="ECO:0007669"/>
    <property type="project" value="UniProtKB-UniRule"/>
</dbReference>
<evidence type="ECO:0000256" key="7">
    <source>
        <dbReference type="ARBA" id="ARBA00023004"/>
    </source>
</evidence>
<evidence type="ECO:0000256" key="9">
    <source>
        <dbReference type="HAMAP-Rule" id="MF_00916"/>
    </source>
</evidence>
<dbReference type="Pfam" id="PF13484">
    <property type="entry name" value="Fer4_16"/>
    <property type="match status" value="1"/>
</dbReference>
<evidence type="ECO:0000256" key="3">
    <source>
        <dbReference type="ARBA" id="ARBA00022694"/>
    </source>
</evidence>
<comment type="subunit">
    <text evidence="9">Monomer.</text>
</comment>
<keyword evidence="5 9" id="KW-0671">Queuosine biosynthesis</keyword>
<reference evidence="11 12" key="1">
    <citation type="journal article" date="2009" name="Stand. Genomic Sci.">
        <title>Complete genome sequence of Kangiella koreensis type strain (SW-125).</title>
        <authorList>
            <person name="Han C."/>
            <person name="Sikorski J."/>
            <person name="Lapidus A."/>
            <person name="Nolan M."/>
            <person name="Glavina Del Rio T."/>
            <person name="Tice H."/>
            <person name="Cheng J.F."/>
            <person name="Lucas S."/>
            <person name="Chen F."/>
            <person name="Copeland A."/>
            <person name="Ivanova N."/>
            <person name="Mavromatis K."/>
            <person name="Ovchinnikova G."/>
            <person name="Pati A."/>
            <person name="Bruce D."/>
            <person name="Goodwin L."/>
            <person name="Pitluck S."/>
            <person name="Chen A."/>
            <person name="Palaniappan K."/>
            <person name="Land M."/>
            <person name="Hauser L."/>
            <person name="Chang Y.J."/>
            <person name="Jeffries C.D."/>
            <person name="Chain P."/>
            <person name="Saunders E."/>
            <person name="Brettin T."/>
            <person name="Goker M."/>
            <person name="Tindall B.J."/>
            <person name="Bristow J."/>
            <person name="Eisen J.A."/>
            <person name="Markowitz V."/>
            <person name="Hugenholtz P."/>
            <person name="Kyrpides N.C."/>
            <person name="Klenk H.P."/>
            <person name="Detter J.C."/>
        </authorList>
    </citation>
    <scope>NUCLEOTIDE SEQUENCE [LARGE SCALE GENOMIC DNA]</scope>
    <source>
        <strain evidence="12">DSM 16069 / KCTC 12182 / SW-125</strain>
    </source>
</reference>
<feature type="binding site" evidence="9">
    <location>
        <position position="71"/>
    </location>
    <ligand>
        <name>cob(II)alamin</name>
        <dbReference type="ChEBI" id="CHEBI:16304"/>
    </ligand>
</feature>
<feature type="binding site" evidence="9">
    <location>
        <position position="151"/>
    </location>
    <ligand>
        <name>cob(II)alamin</name>
        <dbReference type="ChEBI" id="CHEBI:16304"/>
    </ligand>
</feature>
<evidence type="ECO:0000256" key="1">
    <source>
        <dbReference type="ARBA" id="ARBA00022485"/>
    </source>
</evidence>
<organism evidence="11 12">
    <name type="scientific">Kangiella koreensis (strain DSM 16069 / JCM 12317 / KCTC 12182 / SW-125)</name>
    <dbReference type="NCBI Taxonomy" id="523791"/>
    <lineage>
        <taxon>Bacteria</taxon>
        <taxon>Pseudomonadati</taxon>
        <taxon>Pseudomonadota</taxon>
        <taxon>Gammaproteobacteria</taxon>
        <taxon>Kangiellales</taxon>
        <taxon>Kangiellaceae</taxon>
        <taxon>Kangiella</taxon>
    </lineage>
</organism>
<feature type="binding site" evidence="9">
    <location>
        <position position="175"/>
    </location>
    <ligand>
        <name>cob(II)alamin</name>
        <dbReference type="ChEBI" id="CHEBI:16304"/>
    </ligand>
</feature>